<dbReference type="Gene3D" id="3.40.50.300">
    <property type="entry name" value="P-loop containing nucleotide triphosphate hydrolases"/>
    <property type="match status" value="1"/>
</dbReference>
<dbReference type="InterPro" id="IPR006001">
    <property type="entry name" value="Therm_gnt_kin"/>
</dbReference>
<evidence type="ECO:0000256" key="6">
    <source>
        <dbReference type="ARBA" id="ARBA00022777"/>
    </source>
</evidence>
<evidence type="ECO:0000256" key="1">
    <source>
        <dbReference type="ARBA" id="ARBA00004875"/>
    </source>
</evidence>
<evidence type="ECO:0000256" key="7">
    <source>
        <dbReference type="ARBA" id="ARBA00022840"/>
    </source>
</evidence>
<dbReference type="UniPathway" id="UPA00792"/>
<keyword evidence="11" id="KW-1185">Reference proteome</keyword>
<keyword evidence="5 9" id="KW-0547">Nucleotide-binding</keyword>
<evidence type="ECO:0000256" key="9">
    <source>
        <dbReference type="RuleBase" id="RU363066"/>
    </source>
</evidence>
<evidence type="ECO:0000313" key="11">
    <source>
        <dbReference type="Proteomes" id="UP000236161"/>
    </source>
</evidence>
<dbReference type="GO" id="GO:0005975">
    <property type="term" value="P:carbohydrate metabolic process"/>
    <property type="evidence" value="ECO:0007669"/>
    <property type="project" value="InterPro"/>
</dbReference>
<evidence type="ECO:0000256" key="4">
    <source>
        <dbReference type="ARBA" id="ARBA00022679"/>
    </source>
</evidence>
<reference evidence="10 11" key="1">
    <citation type="journal article" date="2017" name="Nature">
        <title>The Apostasia genome and the evolution of orchids.</title>
        <authorList>
            <person name="Zhang G.Q."/>
            <person name="Liu K.W."/>
            <person name="Li Z."/>
            <person name="Lohaus R."/>
            <person name="Hsiao Y.Y."/>
            <person name="Niu S.C."/>
            <person name="Wang J.Y."/>
            <person name="Lin Y.C."/>
            <person name="Xu Q."/>
            <person name="Chen L.J."/>
            <person name="Yoshida K."/>
            <person name="Fujiwara S."/>
            <person name="Wang Z.W."/>
            <person name="Zhang Y.Q."/>
            <person name="Mitsuda N."/>
            <person name="Wang M."/>
            <person name="Liu G.H."/>
            <person name="Pecoraro L."/>
            <person name="Huang H.X."/>
            <person name="Xiao X.J."/>
            <person name="Lin M."/>
            <person name="Wu X.Y."/>
            <person name="Wu W.L."/>
            <person name="Chen Y.Y."/>
            <person name="Chang S.B."/>
            <person name="Sakamoto S."/>
            <person name="Ohme-Takagi M."/>
            <person name="Yagi M."/>
            <person name="Zeng S.J."/>
            <person name="Shen C.Y."/>
            <person name="Yeh C.M."/>
            <person name="Luo Y.B."/>
            <person name="Tsai W.C."/>
            <person name="Van de Peer Y."/>
            <person name="Liu Z.J."/>
        </authorList>
    </citation>
    <scope>NUCLEOTIDE SEQUENCE [LARGE SCALE GENOMIC DNA]</scope>
    <source>
        <strain evidence="11">cv. Shenzhen</strain>
        <tissue evidence="10">Stem</tissue>
    </source>
</reference>
<keyword evidence="6 9" id="KW-0418">Kinase</keyword>
<accession>A0A2I0BF59</accession>
<dbReference type="Proteomes" id="UP000236161">
    <property type="component" value="Unassembled WGS sequence"/>
</dbReference>
<dbReference type="CDD" id="cd02021">
    <property type="entry name" value="GntK"/>
    <property type="match status" value="1"/>
</dbReference>
<dbReference type="OrthoDB" id="275177at2759"/>
<comment type="pathway">
    <text evidence="1 9">Carbohydrate acid metabolism; D-gluconate degradation.</text>
</comment>
<dbReference type="NCBIfam" id="TIGR01313">
    <property type="entry name" value="therm_gnt_kin"/>
    <property type="match status" value="1"/>
</dbReference>
<dbReference type="PANTHER" id="PTHR43442:SF3">
    <property type="entry name" value="GLUCONOKINASE-RELATED"/>
    <property type="match status" value="1"/>
</dbReference>
<sequence length="184" mass="20387">MGPAIVIMGVSGSGKTSVAKMLSESLNCCFLEADDFHPKANREKMSKGIPLSDEDRIPWLESLHDAIRRHLITGRTVAITCSALKRSYREILRSADPNYKTGDCVSCKVKFFCLVAPVERLAERINKRSEVGEHFMPVSLLESQLALLHIDEDEGIPQIDSTLSLQAITNNIVSLLKDTESCKL</sequence>
<dbReference type="FunFam" id="3.40.50.300:FF:000522">
    <property type="entry name" value="Gluconokinase"/>
    <property type="match status" value="1"/>
</dbReference>
<dbReference type="PANTHER" id="PTHR43442">
    <property type="entry name" value="GLUCONOKINASE-RELATED"/>
    <property type="match status" value="1"/>
</dbReference>
<name>A0A2I0BF59_9ASPA</name>
<dbReference type="EMBL" id="KZ451886">
    <property type="protein sequence ID" value="PKA66396.1"/>
    <property type="molecule type" value="Genomic_DNA"/>
</dbReference>
<keyword evidence="7 9" id="KW-0067">ATP-binding</keyword>
<evidence type="ECO:0000256" key="2">
    <source>
        <dbReference type="ARBA" id="ARBA00008420"/>
    </source>
</evidence>
<protein>
    <recommendedName>
        <fullName evidence="3 9">Gluconokinase</fullName>
        <ecNumber evidence="3 9">2.7.1.12</ecNumber>
    </recommendedName>
</protein>
<comment type="catalytic activity">
    <reaction evidence="8 9">
        <text>D-gluconate + ATP = 6-phospho-D-gluconate + ADP + H(+)</text>
        <dbReference type="Rhea" id="RHEA:19433"/>
        <dbReference type="ChEBI" id="CHEBI:15378"/>
        <dbReference type="ChEBI" id="CHEBI:18391"/>
        <dbReference type="ChEBI" id="CHEBI:30616"/>
        <dbReference type="ChEBI" id="CHEBI:58759"/>
        <dbReference type="ChEBI" id="CHEBI:456216"/>
        <dbReference type="EC" id="2.7.1.12"/>
    </reaction>
</comment>
<evidence type="ECO:0000256" key="8">
    <source>
        <dbReference type="ARBA" id="ARBA00048090"/>
    </source>
</evidence>
<gene>
    <name evidence="10" type="ORF">AXF42_Ash007093</name>
</gene>
<keyword evidence="4 9" id="KW-0808">Transferase</keyword>
<comment type="similarity">
    <text evidence="2 9">Belongs to the gluconokinase GntK/GntV family.</text>
</comment>
<evidence type="ECO:0000256" key="5">
    <source>
        <dbReference type="ARBA" id="ARBA00022741"/>
    </source>
</evidence>
<dbReference type="Pfam" id="PF13671">
    <property type="entry name" value="AAA_33"/>
    <property type="match status" value="1"/>
</dbReference>
<proteinExistence type="inferred from homology"/>
<dbReference type="InterPro" id="IPR027417">
    <property type="entry name" value="P-loop_NTPase"/>
</dbReference>
<evidence type="ECO:0000313" key="10">
    <source>
        <dbReference type="EMBL" id="PKA66396.1"/>
    </source>
</evidence>
<dbReference type="EC" id="2.7.1.12" evidence="3 9"/>
<dbReference type="SUPFAM" id="SSF52540">
    <property type="entry name" value="P-loop containing nucleoside triphosphate hydrolases"/>
    <property type="match status" value="1"/>
</dbReference>
<dbReference type="GO" id="GO:0005524">
    <property type="term" value="F:ATP binding"/>
    <property type="evidence" value="ECO:0007669"/>
    <property type="project" value="UniProtKB-KW"/>
</dbReference>
<dbReference type="GO" id="GO:0005737">
    <property type="term" value="C:cytoplasm"/>
    <property type="evidence" value="ECO:0007669"/>
    <property type="project" value="TreeGrafter"/>
</dbReference>
<dbReference type="GO" id="GO:0046316">
    <property type="term" value="F:gluconokinase activity"/>
    <property type="evidence" value="ECO:0007669"/>
    <property type="project" value="UniProtKB-EC"/>
</dbReference>
<dbReference type="STRING" id="1088818.A0A2I0BF59"/>
<organism evidence="10 11">
    <name type="scientific">Apostasia shenzhenica</name>
    <dbReference type="NCBI Taxonomy" id="1088818"/>
    <lineage>
        <taxon>Eukaryota</taxon>
        <taxon>Viridiplantae</taxon>
        <taxon>Streptophyta</taxon>
        <taxon>Embryophyta</taxon>
        <taxon>Tracheophyta</taxon>
        <taxon>Spermatophyta</taxon>
        <taxon>Magnoliopsida</taxon>
        <taxon>Liliopsida</taxon>
        <taxon>Asparagales</taxon>
        <taxon>Orchidaceae</taxon>
        <taxon>Apostasioideae</taxon>
        <taxon>Apostasia</taxon>
    </lineage>
</organism>
<evidence type="ECO:0000256" key="3">
    <source>
        <dbReference type="ARBA" id="ARBA00012054"/>
    </source>
</evidence>
<dbReference type="AlphaFoldDB" id="A0A2I0BF59"/>